<keyword evidence="1" id="KW-0472">Membrane</keyword>
<proteinExistence type="predicted"/>
<dbReference type="Pfam" id="PF09997">
    <property type="entry name" value="DUF2238"/>
    <property type="match status" value="1"/>
</dbReference>
<keyword evidence="3" id="KW-1185">Reference proteome</keyword>
<dbReference type="EMBL" id="JAATJL010000001">
    <property type="protein sequence ID" value="NJC21612.1"/>
    <property type="molecule type" value="Genomic_DNA"/>
</dbReference>
<comment type="caution">
    <text evidence="2">The sequence shown here is derived from an EMBL/GenBank/DDBJ whole genome shotgun (WGS) entry which is preliminary data.</text>
</comment>
<reference evidence="2 3" key="1">
    <citation type="submission" date="2020-03" db="EMBL/GenBank/DDBJ databases">
        <title>Sequencing the genomes of 1000 actinobacteria strains.</title>
        <authorList>
            <person name="Klenk H.-P."/>
        </authorList>
    </citation>
    <scope>NUCLEOTIDE SEQUENCE [LARGE SCALE GENOMIC DNA]</scope>
    <source>
        <strain evidence="2 3">DSM 16403</strain>
    </source>
</reference>
<dbReference type="RefSeq" id="WP_167991509.1">
    <property type="nucleotide sequence ID" value="NZ_JAATJL010000001.1"/>
</dbReference>
<protein>
    <recommendedName>
        <fullName evidence="4">DUF2238 domain-containing protein</fullName>
    </recommendedName>
</protein>
<feature type="transmembrane region" description="Helical" evidence="1">
    <location>
        <begin position="64"/>
        <end position="84"/>
    </location>
</feature>
<keyword evidence="1" id="KW-0812">Transmembrane</keyword>
<sequence length="200" mass="21554">MSAETENSVSSKGRRLADAVRAAALLSCFASAIWWDITEIIRFVVVLVLLLVPRIARVPGGFDLAFSATVLVAAWSGVAGWYAQIAWWDIPVHLLTTGACAAMACFLLDRADTVHPMTDGSGLRNGWRLITLTLAFGFTIAVLWEFLEWFGNAFISSSIHVGYVDTIGDMAAGGVGSMLAGVCVILWASRRAQRTNVTES</sequence>
<feature type="transmembrane region" description="Helical" evidence="1">
    <location>
        <begin position="90"/>
        <end position="108"/>
    </location>
</feature>
<evidence type="ECO:0008006" key="4">
    <source>
        <dbReference type="Google" id="ProtNLM"/>
    </source>
</evidence>
<feature type="transmembrane region" description="Helical" evidence="1">
    <location>
        <begin position="129"/>
        <end position="147"/>
    </location>
</feature>
<evidence type="ECO:0000313" key="2">
    <source>
        <dbReference type="EMBL" id="NJC21612.1"/>
    </source>
</evidence>
<organism evidence="2 3">
    <name type="scientific">Arthrobacter pigmenti</name>
    <dbReference type="NCBI Taxonomy" id="271432"/>
    <lineage>
        <taxon>Bacteria</taxon>
        <taxon>Bacillati</taxon>
        <taxon>Actinomycetota</taxon>
        <taxon>Actinomycetes</taxon>
        <taxon>Micrococcales</taxon>
        <taxon>Micrococcaceae</taxon>
        <taxon>Arthrobacter</taxon>
    </lineage>
</organism>
<dbReference type="AlphaFoldDB" id="A0A846RLV0"/>
<feature type="transmembrane region" description="Helical" evidence="1">
    <location>
        <begin position="167"/>
        <end position="188"/>
    </location>
</feature>
<gene>
    <name evidence="2" type="ORF">BJ994_000688</name>
</gene>
<dbReference type="InterPro" id="IPR014509">
    <property type="entry name" value="YjdF-like"/>
</dbReference>
<accession>A0A846RLV0</accession>
<dbReference type="Proteomes" id="UP000547458">
    <property type="component" value="Unassembled WGS sequence"/>
</dbReference>
<evidence type="ECO:0000256" key="1">
    <source>
        <dbReference type="SAM" id="Phobius"/>
    </source>
</evidence>
<name>A0A846RLV0_9MICC</name>
<evidence type="ECO:0000313" key="3">
    <source>
        <dbReference type="Proteomes" id="UP000547458"/>
    </source>
</evidence>
<feature type="transmembrane region" description="Helical" evidence="1">
    <location>
        <begin position="32"/>
        <end position="52"/>
    </location>
</feature>
<keyword evidence="1" id="KW-1133">Transmembrane helix</keyword>